<feature type="domain" description="Integrase catalytic" evidence="2">
    <location>
        <begin position="123"/>
        <end position="183"/>
    </location>
</feature>
<dbReference type="NCBIfam" id="NF033516">
    <property type="entry name" value="transpos_IS3"/>
    <property type="match status" value="1"/>
</dbReference>
<dbReference type="Proteomes" id="UP000661435">
    <property type="component" value="Unassembled WGS sequence"/>
</dbReference>
<dbReference type="PANTHER" id="PTHR46889:SF4">
    <property type="entry name" value="TRANSPOSASE INSO FOR INSERTION SEQUENCE ELEMENT IS911B-RELATED"/>
    <property type="match status" value="1"/>
</dbReference>
<dbReference type="GO" id="GO:0015074">
    <property type="term" value="P:DNA integration"/>
    <property type="evidence" value="ECO:0007669"/>
    <property type="project" value="InterPro"/>
</dbReference>
<evidence type="ECO:0000259" key="2">
    <source>
        <dbReference type="Pfam" id="PF00665"/>
    </source>
</evidence>
<dbReference type="InterPro" id="IPR025948">
    <property type="entry name" value="HTH-like_dom"/>
</dbReference>
<evidence type="ECO:0000313" key="5">
    <source>
        <dbReference type="Proteomes" id="UP000661435"/>
    </source>
</evidence>
<dbReference type="AlphaFoldDB" id="A0A8J6MBM2"/>
<feature type="domain" description="HTH-like" evidence="3">
    <location>
        <begin position="43"/>
        <end position="96"/>
    </location>
</feature>
<dbReference type="InterPro" id="IPR048020">
    <property type="entry name" value="Transpos_IS3"/>
</dbReference>
<dbReference type="Pfam" id="PF00665">
    <property type="entry name" value="rve"/>
    <property type="match status" value="1"/>
</dbReference>
<protein>
    <submittedName>
        <fullName evidence="4">IS3 family transposase</fullName>
    </submittedName>
</protein>
<dbReference type="Gene3D" id="3.30.420.10">
    <property type="entry name" value="Ribonuclease H-like superfamily/Ribonuclease H"/>
    <property type="match status" value="1"/>
</dbReference>
<gene>
    <name evidence="4" type="ORF">H8S57_16640</name>
</gene>
<dbReference type="SUPFAM" id="SSF53098">
    <property type="entry name" value="Ribonuclease H-like"/>
    <property type="match status" value="1"/>
</dbReference>
<sequence length="186" mass="21082">MYEYITLRHNEHTVHSMCRVLHVSESGYYRSVRRITGTKPWQLLLVKIREIYAETPGNRNYGVRRIQLALEQRGIRVSRSGVRRAMKRGGLLKSAPHRANSLTRADAAAQKAGNLIQRDFSAQAPNQKWLTDITQVPCADGKLYVAAVLDCYNGEIIGLAMDNNMRKELCIHAFCSACQAQERQPI</sequence>
<evidence type="ECO:0000313" key="4">
    <source>
        <dbReference type="EMBL" id="MBC5735319.1"/>
    </source>
</evidence>
<dbReference type="InterPro" id="IPR036397">
    <property type="entry name" value="RNaseH_sf"/>
</dbReference>
<dbReference type="InterPro" id="IPR001584">
    <property type="entry name" value="Integrase_cat-core"/>
</dbReference>
<dbReference type="InterPro" id="IPR012337">
    <property type="entry name" value="RNaseH-like_sf"/>
</dbReference>
<organism evidence="4 5">
    <name type="scientific">Lawsonibacter hominis</name>
    <dbReference type="NCBI Taxonomy" id="2763053"/>
    <lineage>
        <taxon>Bacteria</taxon>
        <taxon>Bacillati</taxon>
        <taxon>Bacillota</taxon>
        <taxon>Clostridia</taxon>
        <taxon>Eubacteriales</taxon>
        <taxon>Oscillospiraceae</taxon>
        <taxon>Lawsonibacter</taxon>
    </lineage>
</organism>
<dbReference type="EMBL" id="JACOPP010000063">
    <property type="protein sequence ID" value="MBC5735319.1"/>
    <property type="molecule type" value="Genomic_DNA"/>
</dbReference>
<proteinExistence type="predicted"/>
<evidence type="ECO:0000256" key="1">
    <source>
        <dbReference type="ARBA" id="ARBA00002286"/>
    </source>
</evidence>
<comment type="function">
    <text evidence="1">Involved in the transposition of the insertion sequence.</text>
</comment>
<accession>A0A8J6MBM2</accession>
<dbReference type="GO" id="GO:0003676">
    <property type="term" value="F:nucleic acid binding"/>
    <property type="evidence" value="ECO:0007669"/>
    <property type="project" value="InterPro"/>
</dbReference>
<name>A0A8J6MBM2_9FIRM</name>
<dbReference type="InterPro" id="IPR050900">
    <property type="entry name" value="Transposase_IS3/IS150/IS904"/>
</dbReference>
<evidence type="ECO:0000259" key="3">
    <source>
        <dbReference type="Pfam" id="PF13276"/>
    </source>
</evidence>
<dbReference type="Pfam" id="PF13276">
    <property type="entry name" value="HTH_21"/>
    <property type="match status" value="1"/>
</dbReference>
<keyword evidence="5" id="KW-1185">Reference proteome</keyword>
<reference evidence="4" key="1">
    <citation type="submission" date="2020-08" db="EMBL/GenBank/DDBJ databases">
        <title>Genome public.</title>
        <authorList>
            <person name="Liu C."/>
            <person name="Sun Q."/>
        </authorList>
    </citation>
    <scope>NUCLEOTIDE SEQUENCE</scope>
    <source>
        <strain evidence="4">NSJ-51</strain>
    </source>
</reference>
<dbReference type="PANTHER" id="PTHR46889">
    <property type="entry name" value="TRANSPOSASE INSF FOR INSERTION SEQUENCE IS3B-RELATED"/>
    <property type="match status" value="1"/>
</dbReference>
<comment type="caution">
    <text evidence="4">The sequence shown here is derived from an EMBL/GenBank/DDBJ whole genome shotgun (WGS) entry which is preliminary data.</text>
</comment>